<sequence>MKTRLQTKLTGEEAAQIQLELLKDGFLKFEALKNKGIDLFLAYSDGAKSKSFFEIIPDGFEYFPQLGDTIGDRMDHAMKTIFAKGYEKVVLTGSDIPNLNQKIIQDAFDKMEEVVIGPSCDGGYYLIGSTYSIDLSPIFQTNIGWGKQNVLQETIALIAKRKLYVLPTLKDIDYPEDLVEALKYSEKDNYFFNQWLKENRGRVK</sequence>
<dbReference type="InterPro" id="IPR029044">
    <property type="entry name" value="Nucleotide-diphossugar_trans"/>
</dbReference>
<dbReference type="Pfam" id="PF09837">
    <property type="entry name" value="DUF2064"/>
    <property type="match status" value="1"/>
</dbReference>
<dbReference type="NCBIfam" id="TIGR04282">
    <property type="entry name" value="glyco_like_cofC"/>
    <property type="match status" value="1"/>
</dbReference>
<dbReference type="AlphaFoldDB" id="A0A1L8TQP1"/>
<name>A0A1L8TQP1_9ENTE</name>
<comment type="caution">
    <text evidence="1">The sequence shown here is derived from an EMBL/GenBank/DDBJ whole genome shotgun (WGS) entry which is preliminary data.</text>
</comment>
<keyword evidence="2" id="KW-1185">Reference proteome</keyword>
<evidence type="ECO:0000313" key="1">
    <source>
        <dbReference type="EMBL" id="OJG46543.1"/>
    </source>
</evidence>
<reference evidence="1 2" key="1">
    <citation type="submission" date="2014-12" db="EMBL/GenBank/DDBJ databases">
        <title>Draft genome sequences of 29 type strains of Enterococci.</title>
        <authorList>
            <person name="Zhong Z."/>
            <person name="Sun Z."/>
            <person name="Liu W."/>
            <person name="Zhang W."/>
            <person name="Zhang H."/>
        </authorList>
    </citation>
    <scope>NUCLEOTIDE SEQUENCE [LARGE SCALE GENOMIC DNA]</scope>
    <source>
        <strain evidence="1 2">DSM 17122</strain>
    </source>
</reference>
<dbReference type="Gene3D" id="3.90.550.10">
    <property type="entry name" value="Spore Coat Polysaccharide Biosynthesis Protein SpsA, Chain A"/>
    <property type="match status" value="1"/>
</dbReference>
<dbReference type="EMBL" id="JXKQ01000002">
    <property type="protein sequence ID" value="OJG46543.1"/>
    <property type="molecule type" value="Genomic_DNA"/>
</dbReference>
<dbReference type="Proteomes" id="UP000182077">
    <property type="component" value="Unassembled WGS sequence"/>
</dbReference>
<dbReference type="SUPFAM" id="SSF53448">
    <property type="entry name" value="Nucleotide-diphospho-sugar transferases"/>
    <property type="match status" value="1"/>
</dbReference>
<gene>
    <name evidence="1" type="ORF">RV04_GL000971</name>
</gene>
<dbReference type="PANTHER" id="PTHR36529">
    <property type="entry name" value="SLL1095 PROTEIN"/>
    <property type="match status" value="1"/>
</dbReference>
<dbReference type="STRING" id="249189.RV04_GL000971"/>
<evidence type="ECO:0000313" key="2">
    <source>
        <dbReference type="Proteomes" id="UP000182077"/>
    </source>
</evidence>
<dbReference type="InterPro" id="IPR018641">
    <property type="entry name" value="Trfase_1_rSAM/seldom-assoc"/>
</dbReference>
<dbReference type="PANTHER" id="PTHR36529:SF1">
    <property type="entry name" value="GLYCOSYLTRANSFERASE"/>
    <property type="match status" value="1"/>
</dbReference>
<keyword evidence="1" id="KW-0808">Transferase</keyword>
<organism evidence="1 2">
    <name type="scientific">Enterococcus hermanniensis</name>
    <dbReference type="NCBI Taxonomy" id="249189"/>
    <lineage>
        <taxon>Bacteria</taxon>
        <taxon>Bacillati</taxon>
        <taxon>Bacillota</taxon>
        <taxon>Bacilli</taxon>
        <taxon>Lactobacillales</taxon>
        <taxon>Enterococcaceae</taxon>
        <taxon>Enterococcus</taxon>
    </lineage>
</organism>
<dbReference type="GO" id="GO:0016740">
    <property type="term" value="F:transferase activity"/>
    <property type="evidence" value="ECO:0007669"/>
    <property type="project" value="UniProtKB-KW"/>
</dbReference>
<protein>
    <submittedName>
        <fullName evidence="1">Transferase 1, rSAM/selenodomain-associated</fullName>
    </submittedName>
</protein>
<proteinExistence type="predicted"/>
<accession>A0A1L8TQP1</accession>